<sequence>MASEYVLDALISSGIDERTARVIMERMHRFGLMEEIEGLYSAYKAIKDRLENLKDPAIREEMRKIEEDMKKLITDIGRDPFFSKLAHLSLRVEIPLSAVVPYRSRIAGIRERLDSMNYTLSTAEPKEIYGEISEVEKEIEKRESQGMDVSFLKDRINRLKGIAGRGTPYTRRYVEAEVKSIRDKLVKLDDIVARRERLISLLPKVKEICSYLDSISGTDAFSLLFNSMSNRLISLAINSEEELNSADGDLSNFDSLTNVLLQIYPLFERKLNLFEYLDMIEGYEGLSDAIKGILKNEDLPKELRAARALEILKDKIRGIDEFVEARKELKRLYPFWKSYIMDELRNKGYAVRVDELEKIPKRWRHMIARMLSEENEDIIFENGFIVHSRAYSDEILRKEMERMKEEIETIKGIVSGLMKLGVNLSDKLLEIEQIELKFDEISKGEPGVRIIAEVKQARKLINELKDWIISKFAS</sequence>
<evidence type="ECO:0000313" key="1">
    <source>
        <dbReference type="EMBL" id="RSN74349.1"/>
    </source>
</evidence>
<dbReference type="RefSeq" id="WP_125671523.1">
    <property type="nucleotide sequence ID" value="NZ_RCOS01000096.1"/>
</dbReference>
<dbReference type="Proteomes" id="UP000277582">
    <property type="component" value="Unassembled WGS sequence"/>
</dbReference>
<dbReference type="AlphaFoldDB" id="A0A429GKM3"/>
<accession>A0A429GKM3</accession>
<comment type="caution">
    <text evidence="1">The sequence shown here is derived from an EMBL/GenBank/DDBJ whole genome shotgun (WGS) entry which is preliminary data.</text>
</comment>
<keyword evidence="2" id="KW-1185">Reference proteome</keyword>
<gene>
    <name evidence="1" type="ORF">D6D85_08250</name>
</gene>
<evidence type="ECO:0000313" key="2">
    <source>
        <dbReference type="Proteomes" id="UP000277582"/>
    </source>
</evidence>
<protein>
    <submittedName>
        <fullName evidence="1">Uncharacterized protein</fullName>
    </submittedName>
</protein>
<dbReference type="EMBL" id="RCOS01000096">
    <property type="protein sequence ID" value="RSN74349.1"/>
    <property type="molecule type" value="Genomic_DNA"/>
</dbReference>
<proteinExistence type="predicted"/>
<name>A0A429GKM3_9CREN</name>
<organism evidence="1 2">
    <name type="scientific">Candidatus Methanodesulfokora washburnensis</name>
    <dbReference type="NCBI Taxonomy" id="2478471"/>
    <lineage>
        <taxon>Archaea</taxon>
        <taxon>Thermoproteota</taxon>
        <taxon>Candidatus Korarchaeia</taxon>
        <taxon>Candidatus Korarchaeia incertae sedis</taxon>
        <taxon>Candidatus Methanodesulfokora</taxon>
    </lineage>
</organism>
<reference evidence="1 2" key="1">
    <citation type="submission" date="2018-10" db="EMBL/GenBank/DDBJ databases">
        <title>Co-occurring genomic capacity for anaerobic methane metabolism and dissimilatory sulfite reduction discovered in the Korarchaeota.</title>
        <authorList>
            <person name="Mckay L.J."/>
            <person name="Dlakic M."/>
            <person name="Fields M.W."/>
            <person name="Delmont T.O."/>
            <person name="Eren A.M."/>
            <person name="Jay Z.J."/>
            <person name="Klingelsmith K.B."/>
            <person name="Rusch D.B."/>
            <person name="Inskeep W.P."/>
        </authorList>
    </citation>
    <scope>NUCLEOTIDE SEQUENCE [LARGE SCALE GENOMIC DNA]</scope>
    <source>
        <strain evidence="1 2">MDKW</strain>
    </source>
</reference>